<keyword evidence="11" id="KW-0443">Lipid metabolism</keyword>
<dbReference type="InterPro" id="IPR029021">
    <property type="entry name" value="Prot-tyrosine_phosphatase-like"/>
</dbReference>
<dbReference type="Pfam" id="PF01363">
    <property type="entry name" value="FYVE"/>
    <property type="match status" value="1"/>
</dbReference>
<name>A0A9Q0RW50_9DIPT</name>
<feature type="binding site" evidence="15">
    <location>
        <begin position="375"/>
        <end position="376"/>
    </location>
    <ligand>
        <name>substrate</name>
    </ligand>
</feature>
<evidence type="ECO:0000256" key="17">
    <source>
        <dbReference type="SAM" id="MobiDB-lite"/>
    </source>
</evidence>
<dbReference type="GO" id="GO:0005829">
    <property type="term" value="C:cytosol"/>
    <property type="evidence" value="ECO:0007669"/>
    <property type="project" value="UniProtKB-ARBA"/>
</dbReference>
<dbReference type="PROSITE" id="PS50178">
    <property type="entry name" value="ZF_FYVE"/>
    <property type="match status" value="1"/>
</dbReference>
<dbReference type="GO" id="GO:0061952">
    <property type="term" value="P:midbody abscission"/>
    <property type="evidence" value="ECO:0007669"/>
    <property type="project" value="UniProtKB-ARBA"/>
</dbReference>
<feature type="region of interest" description="Disordered" evidence="17">
    <location>
        <begin position="304"/>
        <end position="327"/>
    </location>
</feature>
<protein>
    <recommendedName>
        <fullName evidence="6">Lateral signaling target protein 2 homolog</fullName>
        <ecNumber evidence="5">3.1.3.95</ecNumber>
    </recommendedName>
    <alternativeName>
        <fullName evidence="13">Phosphatidylinositol-3,5-bisphosphate 3-phosphatase</fullName>
    </alternativeName>
</protein>
<feature type="domain" description="Myotubularin phosphatase" evidence="20">
    <location>
        <begin position="191"/>
        <end position="598"/>
    </location>
</feature>
<dbReference type="GO" id="GO:0052629">
    <property type="term" value="F:phosphatidylinositol-3,5-bisphosphate 3-phosphatase activity"/>
    <property type="evidence" value="ECO:0007669"/>
    <property type="project" value="UniProtKB-EC"/>
</dbReference>
<keyword evidence="10" id="KW-0862">Zinc</keyword>
<feature type="region of interest" description="Disordered" evidence="17">
    <location>
        <begin position="934"/>
        <end position="987"/>
    </location>
</feature>
<evidence type="ECO:0000256" key="7">
    <source>
        <dbReference type="ARBA" id="ARBA00022723"/>
    </source>
</evidence>
<dbReference type="InterPro" id="IPR017455">
    <property type="entry name" value="Znf_FYVE-rel"/>
</dbReference>
<evidence type="ECO:0000256" key="16">
    <source>
        <dbReference type="PROSITE-ProRule" id="PRU00091"/>
    </source>
</evidence>
<dbReference type="PROSITE" id="PS50056">
    <property type="entry name" value="TYR_PHOSPHATASE_2"/>
    <property type="match status" value="1"/>
</dbReference>
<dbReference type="Gene3D" id="3.30.40.10">
    <property type="entry name" value="Zinc/RING finger domain, C3HC4 (zinc finger)"/>
    <property type="match status" value="1"/>
</dbReference>
<evidence type="ECO:0000256" key="9">
    <source>
        <dbReference type="ARBA" id="ARBA00022801"/>
    </source>
</evidence>
<dbReference type="GO" id="GO:0046856">
    <property type="term" value="P:phosphatidylinositol dephosphorylation"/>
    <property type="evidence" value="ECO:0007669"/>
    <property type="project" value="UniProtKB-ARBA"/>
</dbReference>
<dbReference type="Pfam" id="PF06602">
    <property type="entry name" value="Myotub-related"/>
    <property type="match status" value="1"/>
</dbReference>
<feature type="domain" description="FYVE-type" evidence="19">
    <location>
        <begin position="1107"/>
        <end position="1167"/>
    </location>
</feature>
<feature type="region of interest" description="Disordered" evidence="17">
    <location>
        <begin position="851"/>
        <end position="870"/>
    </location>
</feature>
<evidence type="ECO:0000256" key="6">
    <source>
        <dbReference type="ARBA" id="ARBA00019870"/>
    </source>
</evidence>
<evidence type="ECO:0000256" key="10">
    <source>
        <dbReference type="ARBA" id="ARBA00022833"/>
    </source>
</evidence>
<evidence type="ECO:0000259" key="20">
    <source>
        <dbReference type="PROSITE" id="PS51339"/>
    </source>
</evidence>
<feature type="compositionally biased region" description="Polar residues" evidence="17">
    <location>
        <begin position="960"/>
        <end position="983"/>
    </location>
</feature>
<dbReference type="PROSITE" id="PS00383">
    <property type="entry name" value="TYR_PHOSPHATASE_1"/>
    <property type="match status" value="1"/>
</dbReference>
<comment type="caution">
    <text evidence="21">The sequence shown here is derived from an EMBL/GenBank/DDBJ whole genome shotgun (WGS) entry which is preliminary data.</text>
</comment>
<dbReference type="EMBL" id="WJQU01000004">
    <property type="protein sequence ID" value="KAJ6636385.1"/>
    <property type="molecule type" value="Genomic_DNA"/>
</dbReference>
<dbReference type="GO" id="GO:0010506">
    <property type="term" value="P:regulation of autophagy"/>
    <property type="evidence" value="ECO:0007669"/>
    <property type="project" value="TreeGrafter"/>
</dbReference>
<proteinExistence type="inferred from homology"/>
<dbReference type="InterPro" id="IPR013083">
    <property type="entry name" value="Znf_RING/FYVE/PHD"/>
</dbReference>
<dbReference type="GO" id="GO:0016020">
    <property type="term" value="C:membrane"/>
    <property type="evidence" value="ECO:0007669"/>
    <property type="project" value="TreeGrafter"/>
</dbReference>
<feature type="region of interest" description="Disordered" evidence="17">
    <location>
        <begin position="1189"/>
        <end position="1234"/>
    </location>
</feature>
<evidence type="ECO:0000259" key="19">
    <source>
        <dbReference type="PROSITE" id="PS50178"/>
    </source>
</evidence>
<dbReference type="InterPro" id="IPR030564">
    <property type="entry name" value="Myotubularin"/>
</dbReference>
<feature type="binding site" evidence="15">
    <location>
        <begin position="437"/>
        <end position="443"/>
    </location>
    <ligand>
        <name>substrate</name>
    </ligand>
</feature>
<feature type="compositionally biased region" description="Low complexity" evidence="17">
    <location>
        <begin position="308"/>
        <end position="320"/>
    </location>
</feature>
<keyword evidence="8 16" id="KW-0863">Zinc-finger</keyword>
<evidence type="ECO:0000256" key="11">
    <source>
        <dbReference type="ARBA" id="ARBA00023098"/>
    </source>
</evidence>
<feature type="domain" description="Tyrosine specific protein phosphatases" evidence="18">
    <location>
        <begin position="413"/>
        <end position="449"/>
    </location>
</feature>
<accession>A0A9Q0RW50</accession>
<evidence type="ECO:0000256" key="1">
    <source>
        <dbReference type="ARBA" id="ARBA00003580"/>
    </source>
</evidence>
<dbReference type="FunFam" id="3.30.40.10:FF:000073">
    <property type="entry name" value="myotubularin-related protein 4 isoform X2"/>
    <property type="match status" value="1"/>
</dbReference>
<gene>
    <name evidence="21" type="primary">Mtmr3</name>
    <name evidence="21" type="ORF">Bhyg_14975</name>
</gene>
<keyword evidence="7" id="KW-0479">Metal-binding</keyword>
<evidence type="ECO:0000256" key="2">
    <source>
        <dbReference type="ARBA" id="ARBA00004184"/>
    </source>
</evidence>
<reference evidence="21" key="1">
    <citation type="submission" date="2022-07" db="EMBL/GenBank/DDBJ databases">
        <authorList>
            <person name="Trinca V."/>
            <person name="Uliana J.V.C."/>
            <person name="Torres T.T."/>
            <person name="Ward R.J."/>
            <person name="Monesi N."/>
        </authorList>
    </citation>
    <scope>NUCLEOTIDE SEQUENCE</scope>
    <source>
        <strain evidence="21">HSMRA1968</strain>
        <tissue evidence="21">Whole embryos</tissue>
    </source>
</reference>
<comment type="similarity">
    <text evidence="4">Belongs to the lst-2 family.</text>
</comment>
<comment type="subcellular location">
    <subcellularLocation>
        <location evidence="2">Endomembrane system</location>
        <topology evidence="2">Peripheral membrane protein</topology>
    </subcellularLocation>
</comment>
<dbReference type="Gene3D" id="3.90.190.10">
    <property type="entry name" value="Protein tyrosine phosphatase superfamily"/>
    <property type="match status" value="1"/>
</dbReference>
<dbReference type="Proteomes" id="UP001151699">
    <property type="component" value="Chromosome C"/>
</dbReference>
<evidence type="ECO:0000256" key="3">
    <source>
        <dbReference type="ARBA" id="ARBA00007471"/>
    </source>
</evidence>
<dbReference type="InterPro" id="IPR046978">
    <property type="entry name" value="MTMR4_FYVE"/>
</dbReference>
<evidence type="ECO:0000313" key="21">
    <source>
        <dbReference type="EMBL" id="KAJ6636385.1"/>
    </source>
</evidence>
<feature type="compositionally biased region" description="Polar residues" evidence="17">
    <location>
        <begin position="1192"/>
        <end position="1210"/>
    </location>
</feature>
<keyword evidence="12" id="KW-0472">Membrane</keyword>
<keyword evidence="22" id="KW-1185">Reference proteome</keyword>
<comment type="function">
    <text evidence="1">Negative regulator of epidermal growth factor receptor (EGFR) signaling.</text>
</comment>
<dbReference type="EC" id="3.1.3.95" evidence="5"/>
<evidence type="ECO:0000313" key="22">
    <source>
        <dbReference type="Proteomes" id="UP001151699"/>
    </source>
</evidence>
<dbReference type="GO" id="GO:0019903">
    <property type="term" value="F:protein phosphatase binding"/>
    <property type="evidence" value="ECO:0007669"/>
    <property type="project" value="TreeGrafter"/>
</dbReference>
<evidence type="ECO:0000256" key="14">
    <source>
        <dbReference type="PIRSR" id="PIRSR630564-1"/>
    </source>
</evidence>
<dbReference type="InterPro" id="IPR000387">
    <property type="entry name" value="Tyr_Pase_dom"/>
</dbReference>
<evidence type="ECO:0000256" key="8">
    <source>
        <dbReference type="ARBA" id="ARBA00022771"/>
    </source>
</evidence>
<dbReference type="InterPro" id="IPR010569">
    <property type="entry name" value="Myotubularin-like_Pase_dom"/>
</dbReference>
<dbReference type="InterPro" id="IPR011011">
    <property type="entry name" value="Znf_FYVE_PHD"/>
</dbReference>
<dbReference type="GO" id="GO:0060090">
    <property type="term" value="F:molecular adaptor activity"/>
    <property type="evidence" value="ECO:0007669"/>
    <property type="project" value="UniProtKB-ARBA"/>
</dbReference>
<evidence type="ECO:0000256" key="5">
    <source>
        <dbReference type="ARBA" id="ARBA00012903"/>
    </source>
</evidence>
<dbReference type="GO" id="GO:0004438">
    <property type="term" value="F:phosphatidylinositol-3-phosphate phosphatase activity"/>
    <property type="evidence" value="ECO:0007669"/>
    <property type="project" value="TreeGrafter"/>
</dbReference>
<dbReference type="PANTHER" id="PTHR10807:SF75">
    <property type="entry name" value="PHOSPHATIDYLINOSITOL-3-PHOSPHATE PHOSPHATASE"/>
    <property type="match status" value="1"/>
</dbReference>
<dbReference type="SUPFAM" id="SSF52799">
    <property type="entry name" value="(Phosphotyrosine protein) phosphatases II"/>
    <property type="match status" value="1"/>
</dbReference>
<evidence type="ECO:0000256" key="12">
    <source>
        <dbReference type="ARBA" id="ARBA00023136"/>
    </source>
</evidence>
<dbReference type="PANTHER" id="PTHR10807">
    <property type="entry name" value="MYOTUBULARIN-RELATED"/>
    <property type="match status" value="1"/>
</dbReference>
<evidence type="ECO:0000256" key="15">
    <source>
        <dbReference type="PIRSR" id="PIRSR630564-2"/>
    </source>
</evidence>
<comment type="similarity">
    <text evidence="3">Belongs to the protein-tyrosine phosphatase family. Non-receptor class myotubularin subfamily.</text>
</comment>
<dbReference type="OrthoDB" id="271628at2759"/>
<dbReference type="CDD" id="cd14533">
    <property type="entry name" value="PTP-MTMR3-like"/>
    <property type="match status" value="1"/>
</dbReference>
<feature type="non-terminal residue" evidence="21">
    <location>
        <position position="1234"/>
    </location>
</feature>
<feature type="compositionally biased region" description="Polar residues" evidence="17">
    <location>
        <begin position="937"/>
        <end position="947"/>
    </location>
</feature>
<dbReference type="AlphaFoldDB" id="A0A9Q0RW50"/>
<dbReference type="SUPFAM" id="SSF50729">
    <property type="entry name" value="PH domain-like"/>
    <property type="match status" value="1"/>
</dbReference>
<evidence type="ECO:0000259" key="18">
    <source>
        <dbReference type="PROSITE" id="PS50056"/>
    </source>
</evidence>
<keyword evidence="9" id="KW-0378">Hydrolase</keyword>
<dbReference type="InterPro" id="IPR000306">
    <property type="entry name" value="Znf_FYVE"/>
</dbReference>
<dbReference type="GO" id="GO:0004721">
    <property type="term" value="F:phosphoprotein phosphatase activity"/>
    <property type="evidence" value="ECO:0007669"/>
    <property type="project" value="UniProtKB-ARBA"/>
</dbReference>
<dbReference type="InterPro" id="IPR016130">
    <property type="entry name" value="Tyr_Pase_AS"/>
</dbReference>
<dbReference type="GO" id="GO:0046474">
    <property type="term" value="P:glycerophospholipid biosynthetic process"/>
    <property type="evidence" value="ECO:0007669"/>
    <property type="project" value="UniProtKB-ARBA"/>
</dbReference>
<organism evidence="21 22">
    <name type="scientific">Pseudolycoriella hygida</name>
    <dbReference type="NCBI Taxonomy" id="35572"/>
    <lineage>
        <taxon>Eukaryota</taxon>
        <taxon>Metazoa</taxon>
        <taxon>Ecdysozoa</taxon>
        <taxon>Arthropoda</taxon>
        <taxon>Hexapoda</taxon>
        <taxon>Insecta</taxon>
        <taxon>Pterygota</taxon>
        <taxon>Neoptera</taxon>
        <taxon>Endopterygota</taxon>
        <taxon>Diptera</taxon>
        <taxon>Nematocera</taxon>
        <taxon>Sciaroidea</taxon>
        <taxon>Sciaridae</taxon>
        <taxon>Pseudolycoriella</taxon>
    </lineage>
</organism>
<dbReference type="SUPFAM" id="SSF57903">
    <property type="entry name" value="FYVE/PHD zinc finger"/>
    <property type="match status" value="1"/>
</dbReference>
<feature type="active site" description="Phosphocysteine intermediate" evidence="14">
    <location>
        <position position="437"/>
    </location>
</feature>
<evidence type="ECO:0000256" key="13">
    <source>
        <dbReference type="ARBA" id="ARBA00032571"/>
    </source>
</evidence>
<dbReference type="GO" id="GO:0008270">
    <property type="term" value="F:zinc ion binding"/>
    <property type="evidence" value="ECO:0007669"/>
    <property type="project" value="UniProtKB-KW"/>
</dbReference>
<dbReference type="SMART" id="SM00064">
    <property type="entry name" value="FYVE"/>
    <property type="match status" value="1"/>
</dbReference>
<sequence length="1234" mass="138307">MWSSISCQFFRFIEAGKCEKNQPNSYSVINTSTGMEGDGSPLSSLCVVRAAELFPKPTLEKEDEELKVPFTELAGESVKYLGRTEDGVLALSNYRIFLLKTATSSETSVPLGLIESAVIRDIFHLIISCKDASTVKCSFKTPEQCSEWQRRISLSVGVPTSLESLFAFPFYAWTNEQTTDNEWAERLGRCSSIDEDFRREVKRLEFDLNGTWRISQANIDFKLCPSYPRLLLVPCCISEASLQNVAAFRSSRRIPAVVWRHKSSGAILARCSQPEVGWLGWRNSYDEQLVKALVDACAFDRGEQSRRNNLSQSSDSNASSPEGSHEEVMMDEVKKILIVDARSYASAVTNRARGGGCECPEYYACAEIQFMSLGNIHVIRKSFHALRQLCASAPDILNWLSLLERTLWLQHLSGLLAAAMTVCHTIERQGRPVLVHCSDGWDRTPQLVATAQLCLDPFYRTVDGFRILVEREWLSFGHKFADRLGHGPGADEPNERCPVFLQWLDCVHQIHRQFPCSFEFSMGYLIKLAQHSHSCIFGTFLCNTVKERTENSVFDRTFSVWKFLSAPIYKNPLYVANRERVLWPAHNVRDLVLWSEVYLGSLGNQNPSDYPPSTNEVNQESKSPMIKTRSYGDLLSTGGNLFGLQRRSSDPNMTAESHFDVHLPTDPSIETMSDCGVQSDQAISNYYSELNHLTEELQGSNSELDIVLNKIGLNDSLINDSVKPFYASEEIRPETDGEDEESSPFYNRLSESINHCVSVSDVNVENVLRENHDLNKYKNDVTTDGDRMNAGDFSSFNMMKSVNLNNASQDSSATSSPVAQNLWHGSVETSTDTLVPIEQYTLTNADSITSATNASEPAKTNGHTSTNIHSDDIDSVNVNLDLNNSRLHKPNTDSRIILPEVHGVKSKCWTSSNQASLDESILLQHEHQRMEILNIGRQDNFTTNPISANRRRRNSSNSRQETSPNKLVNESISPSATMNSRFSTPGARSLPLTPPGVLERPNVAISCIDGLSPALSEENLRLQQIVYEHKVREEGLQKELYAARIELLRRTQNQCNSQQQQTVDDPTSLLDNIENSSVCSWEAVEDRNSAQSVSAGVLTNSVLWVPDHCVSRCTGCQTEFWLGRRKHHCRSCGQIFCADCSEFWAALPDEKLYQPVRLCGPCYHSVTTKIQLQQQNRNNNLQQQAHSMLVGHSNSQIQQNQYHQNTSTSMEPCKHAAANSANDRAPIKATTATN</sequence>
<evidence type="ECO:0000256" key="4">
    <source>
        <dbReference type="ARBA" id="ARBA00008755"/>
    </source>
</evidence>
<dbReference type="SMART" id="SM00404">
    <property type="entry name" value="PTPc_motif"/>
    <property type="match status" value="1"/>
</dbReference>
<dbReference type="PROSITE" id="PS51339">
    <property type="entry name" value="PPASE_MYOTUBULARIN"/>
    <property type="match status" value="1"/>
</dbReference>
<dbReference type="InterPro" id="IPR003595">
    <property type="entry name" value="Tyr_Pase_cat"/>
</dbReference>
<dbReference type="GO" id="GO:0012505">
    <property type="term" value="C:endomembrane system"/>
    <property type="evidence" value="ECO:0007669"/>
    <property type="project" value="UniProtKB-SubCell"/>
</dbReference>
<dbReference type="CDD" id="cd15733">
    <property type="entry name" value="FYVE_MTMR4"/>
    <property type="match status" value="1"/>
</dbReference>